<evidence type="ECO:0000313" key="2">
    <source>
        <dbReference type="Proteomes" id="UP001232245"/>
    </source>
</evidence>
<accession>A0ABT9Z6Z1</accession>
<dbReference type="EMBL" id="JAUSTZ010000013">
    <property type="protein sequence ID" value="MDQ0228027.1"/>
    <property type="molecule type" value="Genomic_DNA"/>
</dbReference>
<keyword evidence="2" id="KW-1185">Reference proteome</keyword>
<evidence type="ECO:0000313" key="1">
    <source>
        <dbReference type="EMBL" id="MDQ0228027.1"/>
    </source>
</evidence>
<protein>
    <recommendedName>
        <fullName evidence="3">DUF3231 family protein</fullName>
    </recommendedName>
</protein>
<proteinExistence type="predicted"/>
<organism evidence="1 2">
    <name type="scientific">Metabacillus niabensis</name>
    <dbReference type="NCBI Taxonomy" id="324854"/>
    <lineage>
        <taxon>Bacteria</taxon>
        <taxon>Bacillati</taxon>
        <taxon>Bacillota</taxon>
        <taxon>Bacilli</taxon>
        <taxon>Bacillales</taxon>
        <taxon>Bacillaceae</taxon>
        <taxon>Metabacillus</taxon>
    </lineage>
</organism>
<dbReference type="Pfam" id="PF11553">
    <property type="entry name" value="DUF3231"/>
    <property type="match status" value="1"/>
</dbReference>
<reference evidence="1 2" key="1">
    <citation type="submission" date="2023-07" db="EMBL/GenBank/DDBJ databases">
        <title>Genomic Encyclopedia of Type Strains, Phase IV (KMG-IV): sequencing the most valuable type-strain genomes for metagenomic binning, comparative biology and taxonomic classification.</title>
        <authorList>
            <person name="Goeker M."/>
        </authorList>
    </citation>
    <scope>NUCLEOTIDE SEQUENCE [LARGE SCALE GENOMIC DNA]</scope>
    <source>
        <strain evidence="1 2">DSM 17723</strain>
    </source>
</reference>
<dbReference type="InterPro" id="IPR021617">
    <property type="entry name" value="DUF3231"/>
</dbReference>
<evidence type="ECO:0008006" key="3">
    <source>
        <dbReference type="Google" id="ProtNLM"/>
    </source>
</evidence>
<dbReference type="RefSeq" id="WP_095301829.1">
    <property type="nucleotide sequence ID" value="NZ_CADEPK010000106.1"/>
</dbReference>
<dbReference type="Proteomes" id="UP001232245">
    <property type="component" value="Unassembled WGS sequence"/>
</dbReference>
<name>A0ABT9Z6Z1_9BACI</name>
<dbReference type="Gene3D" id="1.20.1260.10">
    <property type="match status" value="1"/>
</dbReference>
<sequence>MGILSGKPQEEPLHSGEIYNLWSHLFATKGTLVSLQILDNHAGDHDLKVFLEDLMENCFKQEEQQTEAILKQNGIRLPPAPPGRPDVHVEDIPAGARFNDPEIAILVQKELMSGKMFFSYVSSSAIREDIATMFDEFLVQRTEYEAKLLKISKEKGWLVPPPLMVKSAT</sequence>
<gene>
    <name evidence="1" type="ORF">J2S02_004391</name>
</gene>
<dbReference type="InterPro" id="IPR012347">
    <property type="entry name" value="Ferritin-like"/>
</dbReference>
<comment type="caution">
    <text evidence="1">The sequence shown here is derived from an EMBL/GenBank/DDBJ whole genome shotgun (WGS) entry which is preliminary data.</text>
</comment>